<sequence>MAPAATILDGQSDNNKKYGGLGKAKDGRTFSVRSYPTFKTLEEERRYRKEHLAAAFRVFADHGYVEGITGHISVRDPILPDHFWLNPISVHFAHLKTSDLVLVNPDGEVVEGERPIQPAAFAIHAELLKARPDINSAAHAHSIYGKTYSAFGRELEMITQDSLRFYMQHAVYKNFGGIVFNREEGIRIAEALGTTNKAVILQNHGLLTVGKTPDEAAWWFLALENLCQVQLLADAAAAGSGNQKIIIDEEASVFTNKQSGTPEKGWLAFQTYYDDVLIRSKGDFLQ</sequence>
<evidence type="ECO:0000313" key="2">
    <source>
        <dbReference type="EMBL" id="KAL1898597.1"/>
    </source>
</evidence>
<gene>
    <name evidence="2" type="ORF">Sste5346_003501</name>
</gene>
<accession>A0ABR3ZE94</accession>
<protein>
    <recommendedName>
        <fullName evidence="1">Class II aldolase/adducin N-terminal domain-containing protein</fullName>
    </recommendedName>
</protein>
<reference evidence="2 3" key="1">
    <citation type="journal article" date="2024" name="IMA Fungus">
        <title>IMA Genome - F19 : A genome assembly and annotation guide to empower mycologists, including annotated draft genome sequences of Ceratocystis pirilliformis, Diaporthe australafricana, Fusarium ophioides, Paecilomyces lecythidis, and Sporothrix stenoceras.</title>
        <authorList>
            <person name="Aylward J."/>
            <person name="Wilson A.M."/>
            <person name="Visagie C.M."/>
            <person name="Spraker J."/>
            <person name="Barnes I."/>
            <person name="Buitendag C."/>
            <person name="Ceriani C."/>
            <person name="Del Mar Angel L."/>
            <person name="du Plessis D."/>
            <person name="Fuchs T."/>
            <person name="Gasser K."/>
            <person name="Kramer D."/>
            <person name="Li W."/>
            <person name="Munsamy K."/>
            <person name="Piso A."/>
            <person name="Price J.L."/>
            <person name="Sonnekus B."/>
            <person name="Thomas C."/>
            <person name="van der Nest A."/>
            <person name="van Dijk A."/>
            <person name="van Heerden A."/>
            <person name="van Vuuren N."/>
            <person name="Yilmaz N."/>
            <person name="Duong T.A."/>
            <person name="van der Merwe N.A."/>
            <person name="Wingfield M.J."/>
            <person name="Wingfield B.D."/>
        </authorList>
    </citation>
    <scope>NUCLEOTIDE SEQUENCE [LARGE SCALE GENOMIC DNA]</scope>
    <source>
        <strain evidence="2 3">CMW 5346</strain>
    </source>
</reference>
<keyword evidence="3" id="KW-1185">Reference proteome</keyword>
<dbReference type="InterPro" id="IPR001303">
    <property type="entry name" value="Aldolase_II/adducin_N"/>
</dbReference>
<dbReference type="InterPro" id="IPR036409">
    <property type="entry name" value="Aldolase_II/adducin_N_sf"/>
</dbReference>
<dbReference type="NCBIfam" id="NF004855">
    <property type="entry name" value="PRK06208.1"/>
    <property type="match status" value="1"/>
</dbReference>
<dbReference type="SMART" id="SM01007">
    <property type="entry name" value="Aldolase_II"/>
    <property type="match status" value="1"/>
</dbReference>
<name>A0ABR3ZE94_9PEZI</name>
<dbReference type="Pfam" id="PF00596">
    <property type="entry name" value="Aldolase_II"/>
    <property type="match status" value="1"/>
</dbReference>
<dbReference type="InterPro" id="IPR051017">
    <property type="entry name" value="Aldolase-II_Adducin_sf"/>
</dbReference>
<dbReference type="PANTHER" id="PTHR10672:SF39">
    <property type="entry name" value="CLASS II ALDOLASE_ADDUCIN N-TERMINAL DOMAIN-CONTAINING PROTEIN"/>
    <property type="match status" value="1"/>
</dbReference>
<comment type="caution">
    <text evidence="2">The sequence shown here is derived from an EMBL/GenBank/DDBJ whole genome shotgun (WGS) entry which is preliminary data.</text>
</comment>
<evidence type="ECO:0000259" key="1">
    <source>
        <dbReference type="SMART" id="SM01007"/>
    </source>
</evidence>
<dbReference type="EMBL" id="JAWCUI010000015">
    <property type="protein sequence ID" value="KAL1898597.1"/>
    <property type="molecule type" value="Genomic_DNA"/>
</dbReference>
<proteinExistence type="predicted"/>
<evidence type="ECO:0000313" key="3">
    <source>
        <dbReference type="Proteomes" id="UP001583186"/>
    </source>
</evidence>
<organism evidence="2 3">
    <name type="scientific">Sporothrix stenoceras</name>
    <dbReference type="NCBI Taxonomy" id="5173"/>
    <lineage>
        <taxon>Eukaryota</taxon>
        <taxon>Fungi</taxon>
        <taxon>Dikarya</taxon>
        <taxon>Ascomycota</taxon>
        <taxon>Pezizomycotina</taxon>
        <taxon>Sordariomycetes</taxon>
        <taxon>Sordariomycetidae</taxon>
        <taxon>Ophiostomatales</taxon>
        <taxon>Ophiostomataceae</taxon>
        <taxon>Sporothrix</taxon>
    </lineage>
</organism>
<dbReference type="SUPFAM" id="SSF53639">
    <property type="entry name" value="AraD/HMP-PK domain-like"/>
    <property type="match status" value="1"/>
</dbReference>
<dbReference type="Proteomes" id="UP001583186">
    <property type="component" value="Unassembled WGS sequence"/>
</dbReference>
<dbReference type="PANTHER" id="PTHR10672">
    <property type="entry name" value="ADDUCIN"/>
    <property type="match status" value="1"/>
</dbReference>
<feature type="domain" description="Class II aldolase/adducin N-terminal" evidence="1">
    <location>
        <begin position="50"/>
        <end position="231"/>
    </location>
</feature>
<dbReference type="Gene3D" id="3.40.225.10">
    <property type="entry name" value="Class II aldolase/adducin N-terminal domain"/>
    <property type="match status" value="1"/>
</dbReference>